<sequence length="114" mass="12851">MTTVTISWFSSALSWWTRQSYSATASRSVPSLQNQILLLIFINFQLLKQLSLSTAYALVLLIISYMITITSLTVKKEDCMNARIQTNSQPNLVATLHNIPQFRAKLPIIANYLG</sequence>
<feature type="transmembrane region" description="Helical" evidence="1">
    <location>
        <begin position="55"/>
        <end position="74"/>
    </location>
</feature>
<organism evidence="2 3">
    <name type="scientific">Hexamita inflata</name>
    <dbReference type="NCBI Taxonomy" id="28002"/>
    <lineage>
        <taxon>Eukaryota</taxon>
        <taxon>Metamonada</taxon>
        <taxon>Diplomonadida</taxon>
        <taxon>Hexamitidae</taxon>
        <taxon>Hexamitinae</taxon>
        <taxon>Hexamita</taxon>
    </lineage>
</organism>
<evidence type="ECO:0000313" key="2">
    <source>
        <dbReference type="EMBL" id="CAL5988962.1"/>
    </source>
</evidence>
<protein>
    <submittedName>
        <fullName evidence="2">Hypothetical_protein</fullName>
    </submittedName>
</protein>
<keyword evidence="1" id="KW-0812">Transmembrane</keyword>
<dbReference type="EMBL" id="CAXDID020000023">
    <property type="protein sequence ID" value="CAL5988962.1"/>
    <property type="molecule type" value="Genomic_DNA"/>
</dbReference>
<reference evidence="2 3" key="1">
    <citation type="submission" date="2024-07" db="EMBL/GenBank/DDBJ databases">
        <authorList>
            <person name="Akdeniz Z."/>
        </authorList>
    </citation>
    <scope>NUCLEOTIDE SEQUENCE [LARGE SCALE GENOMIC DNA]</scope>
</reference>
<name>A0ABP1H8Q3_9EUKA</name>
<gene>
    <name evidence="2" type="ORF">HINF_LOCUS10628</name>
</gene>
<keyword evidence="1" id="KW-0472">Membrane</keyword>
<comment type="caution">
    <text evidence="2">The sequence shown here is derived from an EMBL/GenBank/DDBJ whole genome shotgun (WGS) entry which is preliminary data.</text>
</comment>
<proteinExistence type="predicted"/>
<keyword evidence="3" id="KW-1185">Reference proteome</keyword>
<accession>A0ABP1H8Q3</accession>
<keyword evidence="1" id="KW-1133">Transmembrane helix</keyword>
<dbReference type="Proteomes" id="UP001642409">
    <property type="component" value="Unassembled WGS sequence"/>
</dbReference>
<evidence type="ECO:0000256" key="1">
    <source>
        <dbReference type="SAM" id="Phobius"/>
    </source>
</evidence>
<evidence type="ECO:0000313" key="3">
    <source>
        <dbReference type="Proteomes" id="UP001642409"/>
    </source>
</evidence>